<evidence type="ECO:0000256" key="1">
    <source>
        <dbReference type="ARBA" id="ARBA00009437"/>
    </source>
</evidence>
<feature type="domain" description="HTH lysR-type" evidence="5">
    <location>
        <begin position="1"/>
        <end position="58"/>
    </location>
</feature>
<evidence type="ECO:0000259" key="5">
    <source>
        <dbReference type="PROSITE" id="PS50931"/>
    </source>
</evidence>
<dbReference type="Pfam" id="PF03466">
    <property type="entry name" value="LysR_substrate"/>
    <property type="match status" value="1"/>
</dbReference>
<dbReference type="InterPro" id="IPR036388">
    <property type="entry name" value="WH-like_DNA-bd_sf"/>
</dbReference>
<dbReference type="SUPFAM" id="SSF46785">
    <property type="entry name" value="Winged helix' DNA-binding domain"/>
    <property type="match status" value="1"/>
</dbReference>
<dbReference type="SUPFAM" id="SSF53850">
    <property type="entry name" value="Periplasmic binding protein-like II"/>
    <property type="match status" value="1"/>
</dbReference>
<reference evidence="6 7" key="1">
    <citation type="submission" date="2020-08" db="EMBL/GenBank/DDBJ databases">
        <title>Genomic Encyclopedia of Type Strains, Phase IV (KMG-IV): sequencing the most valuable type-strain genomes for metagenomic binning, comparative biology and taxonomic classification.</title>
        <authorList>
            <person name="Goeker M."/>
        </authorList>
    </citation>
    <scope>NUCLEOTIDE SEQUENCE [LARGE SCALE GENOMIC DNA]</scope>
    <source>
        <strain evidence="6 7">DSM 19512</strain>
    </source>
</reference>
<evidence type="ECO:0000256" key="2">
    <source>
        <dbReference type="ARBA" id="ARBA00023015"/>
    </source>
</evidence>
<dbReference type="InterPro" id="IPR036390">
    <property type="entry name" value="WH_DNA-bd_sf"/>
</dbReference>
<dbReference type="EMBL" id="JACIDH010000003">
    <property type="protein sequence ID" value="MBB3878867.1"/>
    <property type="molecule type" value="Genomic_DNA"/>
</dbReference>
<sequence>MDIRELRSFVTVVHAGSISRAAQELHIAQPAISRQIAKLEEELKTPLLVRHGRGVALTPAGGRLLERAEMMLQYLGDTVAHVHDEQAHQREHLSIGLTPAIGQIIGPTLIRRFRKTWPLAQLHAREGLSTSLQSWLLDGQIEVAIVYNQPLMEAFDLCPLFSEPMVLIAPPGEPERPIRFADIVDRPLILPALPHSNRRLIEQAAVQNGVRLNVVLEVDSAALTRQLVHDGVGYSITAQLAVRDFMKAGRLVARPIERPSLRSSVAIATLHNVRSSRLAQTWNELMVEELRKLVLHGAWSDAADWLGN</sequence>
<evidence type="ECO:0000313" key="7">
    <source>
        <dbReference type="Proteomes" id="UP000538670"/>
    </source>
</evidence>
<accession>A0A7W6A809</accession>
<dbReference type="InterPro" id="IPR005119">
    <property type="entry name" value="LysR_subst-bd"/>
</dbReference>
<dbReference type="Proteomes" id="UP000538670">
    <property type="component" value="Unassembled WGS sequence"/>
</dbReference>
<name>A0A7W6A809_9SPHN</name>
<dbReference type="GO" id="GO:0003700">
    <property type="term" value="F:DNA-binding transcription factor activity"/>
    <property type="evidence" value="ECO:0007669"/>
    <property type="project" value="InterPro"/>
</dbReference>
<protein>
    <submittedName>
        <fullName evidence="6">LysR family nitrogen assimilation transcriptional regulator</fullName>
    </submittedName>
</protein>
<evidence type="ECO:0000256" key="4">
    <source>
        <dbReference type="ARBA" id="ARBA00023163"/>
    </source>
</evidence>
<dbReference type="GO" id="GO:0003677">
    <property type="term" value="F:DNA binding"/>
    <property type="evidence" value="ECO:0007669"/>
    <property type="project" value="UniProtKB-KW"/>
</dbReference>
<keyword evidence="3" id="KW-0238">DNA-binding</keyword>
<organism evidence="6 7">
    <name type="scientific">Sphingomonas pseudosanguinis</name>
    <dbReference type="NCBI Taxonomy" id="413712"/>
    <lineage>
        <taxon>Bacteria</taxon>
        <taxon>Pseudomonadati</taxon>
        <taxon>Pseudomonadota</taxon>
        <taxon>Alphaproteobacteria</taxon>
        <taxon>Sphingomonadales</taxon>
        <taxon>Sphingomonadaceae</taxon>
        <taxon>Sphingomonas</taxon>
    </lineage>
</organism>
<dbReference type="Gene3D" id="1.10.10.10">
    <property type="entry name" value="Winged helix-like DNA-binding domain superfamily/Winged helix DNA-binding domain"/>
    <property type="match status" value="1"/>
</dbReference>
<dbReference type="FunFam" id="1.10.10.10:FF:000001">
    <property type="entry name" value="LysR family transcriptional regulator"/>
    <property type="match status" value="1"/>
</dbReference>
<dbReference type="InterPro" id="IPR050950">
    <property type="entry name" value="HTH-type_LysR_regulators"/>
</dbReference>
<keyword evidence="2" id="KW-0805">Transcription regulation</keyword>
<dbReference type="Pfam" id="PF00126">
    <property type="entry name" value="HTH_1"/>
    <property type="match status" value="1"/>
</dbReference>
<keyword evidence="7" id="KW-1185">Reference proteome</keyword>
<gene>
    <name evidence="6" type="ORF">GGR48_001286</name>
</gene>
<evidence type="ECO:0000256" key="3">
    <source>
        <dbReference type="ARBA" id="ARBA00023125"/>
    </source>
</evidence>
<dbReference type="PANTHER" id="PTHR30419">
    <property type="entry name" value="HTH-TYPE TRANSCRIPTIONAL REGULATOR YBHD"/>
    <property type="match status" value="1"/>
</dbReference>
<comment type="caution">
    <text evidence="6">The sequence shown here is derived from an EMBL/GenBank/DDBJ whole genome shotgun (WGS) entry which is preliminary data.</text>
</comment>
<dbReference type="PROSITE" id="PS50931">
    <property type="entry name" value="HTH_LYSR"/>
    <property type="match status" value="1"/>
</dbReference>
<proteinExistence type="inferred from homology"/>
<dbReference type="InterPro" id="IPR000847">
    <property type="entry name" value="LysR_HTH_N"/>
</dbReference>
<dbReference type="AlphaFoldDB" id="A0A7W6A809"/>
<keyword evidence="4" id="KW-0804">Transcription</keyword>
<dbReference type="RefSeq" id="WP_183951048.1">
    <property type="nucleotide sequence ID" value="NZ_JACIDH010000003.1"/>
</dbReference>
<evidence type="ECO:0000313" key="6">
    <source>
        <dbReference type="EMBL" id="MBB3878867.1"/>
    </source>
</evidence>
<dbReference type="Gene3D" id="3.40.190.290">
    <property type="match status" value="1"/>
</dbReference>
<dbReference type="GO" id="GO:0005829">
    <property type="term" value="C:cytosol"/>
    <property type="evidence" value="ECO:0007669"/>
    <property type="project" value="TreeGrafter"/>
</dbReference>
<dbReference type="PANTHER" id="PTHR30419:SF8">
    <property type="entry name" value="NITROGEN ASSIMILATION TRANSCRIPTIONAL ACTIVATOR-RELATED"/>
    <property type="match status" value="1"/>
</dbReference>
<dbReference type="PRINTS" id="PR00039">
    <property type="entry name" value="HTHLYSR"/>
</dbReference>
<comment type="similarity">
    <text evidence="1">Belongs to the LysR transcriptional regulatory family.</text>
</comment>